<accession>A0A378WX12</accession>
<reference evidence="2 3" key="1">
    <citation type="submission" date="2018-06" db="EMBL/GenBank/DDBJ databases">
        <authorList>
            <consortium name="Pathogen Informatics"/>
            <person name="Doyle S."/>
        </authorList>
    </citation>
    <scope>NUCLEOTIDE SEQUENCE [LARGE SCALE GENOMIC DNA]</scope>
    <source>
        <strain evidence="2 3">NCTC13184</strain>
    </source>
</reference>
<dbReference type="InterPro" id="IPR050237">
    <property type="entry name" value="ATP-dep_AMP-bd_enzyme"/>
</dbReference>
<dbReference type="RefSeq" id="WP_084491529.1">
    <property type="nucleotide sequence ID" value="NZ_JAJFOE010000001.1"/>
</dbReference>
<proteinExistence type="predicted"/>
<evidence type="ECO:0000313" key="2">
    <source>
        <dbReference type="EMBL" id="SUA45758.1"/>
    </source>
</evidence>
<sequence length="277" mass="30134">MIEHAPHEGSAEQLLWPRYVEPADLTAVESVPLEARGLPESTYALLARAATRWPHRNALTVLPDATRWREPARRSYAELLAQVNRYANLLYSLGVRRGDAVAIIAPNSENLIAATLASQLAGLAAPINGGLARDHIAELLRRSAARILIVAGPELSADTWTSAYELAAQGLVDALLVLRPTAAHDLAPTLPFIDGVRVGYLDSLAADHDSATFVGELPKSSDLAALFHTGGTTGVQLLDVDASRTRHSFRVAQRRRRRQKARRQGMTASGRVIREPW</sequence>
<organism evidence="2 3">
    <name type="scientific">Nocardia africana</name>
    <dbReference type="NCBI Taxonomy" id="134964"/>
    <lineage>
        <taxon>Bacteria</taxon>
        <taxon>Bacillati</taxon>
        <taxon>Actinomycetota</taxon>
        <taxon>Actinomycetes</taxon>
        <taxon>Mycobacteriales</taxon>
        <taxon>Nocardiaceae</taxon>
        <taxon>Nocardia</taxon>
    </lineage>
</organism>
<evidence type="ECO:0000259" key="1">
    <source>
        <dbReference type="Pfam" id="PF00501"/>
    </source>
</evidence>
<name>A0A378WX12_9NOCA</name>
<dbReference type="EMBL" id="UGRU01000001">
    <property type="protein sequence ID" value="SUA45758.1"/>
    <property type="molecule type" value="Genomic_DNA"/>
</dbReference>
<dbReference type="PANTHER" id="PTHR43767:SF1">
    <property type="entry name" value="NONRIBOSOMAL PEPTIDE SYNTHASE PES1 (EUROFUNG)-RELATED"/>
    <property type="match status" value="1"/>
</dbReference>
<dbReference type="Pfam" id="PF00501">
    <property type="entry name" value="AMP-binding"/>
    <property type="match status" value="1"/>
</dbReference>
<dbReference type="SUPFAM" id="SSF56801">
    <property type="entry name" value="Acetyl-CoA synthetase-like"/>
    <property type="match status" value="1"/>
</dbReference>
<dbReference type="InterPro" id="IPR042099">
    <property type="entry name" value="ANL_N_sf"/>
</dbReference>
<protein>
    <submittedName>
        <fullName evidence="2">AMP-binding domain protein</fullName>
    </submittedName>
</protein>
<dbReference type="Gene3D" id="3.40.50.12780">
    <property type="entry name" value="N-terminal domain of ligase-like"/>
    <property type="match status" value="1"/>
</dbReference>
<dbReference type="AlphaFoldDB" id="A0A378WX12"/>
<gene>
    <name evidence="2" type="ORF">NCTC13184_04282</name>
</gene>
<feature type="domain" description="AMP-dependent synthetase/ligase" evidence="1">
    <location>
        <begin position="47"/>
        <end position="235"/>
    </location>
</feature>
<dbReference type="PANTHER" id="PTHR43767">
    <property type="entry name" value="LONG-CHAIN-FATTY-ACID--COA LIGASE"/>
    <property type="match status" value="1"/>
</dbReference>
<dbReference type="OrthoDB" id="5189376at2"/>
<dbReference type="Proteomes" id="UP000255082">
    <property type="component" value="Unassembled WGS sequence"/>
</dbReference>
<evidence type="ECO:0000313" key="3">
    <source>
        <dbReference type="Proteomes" id="UP000255082"/>
    </source>
</evidence>
<dbReference type="InterPro" id="IPR000873">
    <property type="entry name" value="AMP-dep_synth/lig_dom"/>
</dbReference>